<accession>A0ACB9S2F5</accession>
<sequence length="241" mass="25646">MTMPFMSSSKIPTTPGVDLDLDFEHDIIVSALRHVISGRAPEYMNAYTSASPTSSISGTIGDELPNGWHFGLLALPDAAACQVCGINGCLGCNYFQERMAAPATGKTARGAKKGNSACRGGLKLGVQNGRSYRGVRQRPWGKWAAEIRDPRKAARVWLGTFETAEQAARAYDRAAIEFRGAKATLNFPAAGCGYVKGGGASDSVVGENCEANRVNTGDASEEEFWAALEEDLNGFSNANNK</sequence>
<dbReference type="EMBL" id="CM042881">
    <property type="protein sequence ID" value="KAI4385115.1"/>
    <property type="molecule type" value="Genomic_DNA"/>
</dbReference>
<keyword evidence="2" id="KW-1185">Reference proteome</keyword>
<protein>
    <submittedName>
        <fullName evidence="1">Uncharacterized protein</fullName>
    </submittedName>
</protein>
<organism evidence="1 2">
    <name type="scientific">Melastoma candidum</name>
    <dbReference type="NCBI Taxonomy" id="119954"/>
    <lineage>
        <taxon>Eukaryota</taxon>
        <taxon>Viridiplantae</taxon>
        <taxon>Streptophyta</taxon>
        <taxon>Embryophyta</taxon>
        <taxon>Tracheophyta</taxon>
        <taxon>Spermatophyta</taxon>
        <taxon>Magnoliopsida</taxon>
        <taxon>eudicotyledons</taxon>
        <taxon>Gunneridae</taxon>
        <taxon>Pentapetalae</taxon>
        <taxon>rosids</taxon>
        <taxon>malvids</taxon>
        <taxon>Myrtales</taxon>
        <taxon>Melastomataceae</taxon>
        <taxon>Melastomatoideae</taxon>
        <taxon>Melastomateae</taxon>
        <taxon>Melastoma</taxon>
    </lineage>
</organism>
<evidence type="ECO:0000313" key="2">
    <source>
        <dbReference type="Proteomes" id="UP001057402"/>
    </source>
</evidence>
<dbReference type="Proteomes" id="UP001057402">
    <property type="component" value="Chromosome 2"/>
</dbReference>
<proteinExistence type="predicted"/>
<reference evidence="2" key="1">
    <citation type="journal article" date="2023" name="Front. Plant Sci.">
        <title>Chromosomal-level genome assembly of Melastoma candidum provides insights into trichome evolution.</title>
        <authorList>
            <person name="Zhong Y."/>
            <person name="Wu W."/>
            <person name="Sun C."/>
            <person name="Zou P."/>
            <person name="Liu Y."/>
            <person name="Dai S."/>
            <person name="Zhou R."/>
        </authorList>
    </citation>
    <scope>NUCLEOTIDE SEQUENCE [LARGE SCALE GENOMIC DNA]</scope>
</reference>
<comment type="caution">
    <text evidence="1">The sequence shown here is derived from an EMBL/GenBank/DDBJ whole genome shotgun (WGS) entry which is preliminary data.</text>
</comment>
<evidence type="ECO:0000313" key="1">
    <source>
        <dbReference type="EMBL" id="KAI4385115.1"/>
    </source>
</evidence>
<gene>
    <name evidence="1" type="ORF">MLD38_003174</name>
</gene>
<name>A0ACB9S2F5_9MYRT</name>